<dbReference type="AlphaFoldDB" id="A0AAV4V5V1"/>
<reference evidence="1 2" key="1">
    <citation type="submission" date="2021-06" db="EMBL/GenBank/DDBJ databases">
        <title>Caerostris extrusa draft genome.</title>
        <authorList>
            <person name="Kono N."/>
            <person name="Arakawa K."/>
        </authorList>
    </citation>
    <scope>NUCLEOTIDE SEQUENCE [LARGE SCALE GENOMIC DNA]</scope>
</reference>
<comment type="caution">
    <text evidence="1">The sequence shown here is derived from an EMBL/GenBank/DDBJ whole genome shotgun (WGS) entry which is preliminary data.</text>
</comment>
<evidence type="ECO:0000313" key="2">
    <source>
        <dbReference type="Proteomes" id="UP001054945"/>
    </source>
</evidence>
<sequence length="77" mass="8923">MTEHITHSKYPTLKCRKNEIRNHKIRGTFWTDRNFCRPLTHRPPDGSLSSFSFDRLRLARPSGGKTAILSSERVRVG</sequence>
<protein>
    <submittedName>
        <fullName evidence="1">Uncharacterized protein</fullName>
    </submittedName>
</protein>
<organism evidence="1 2">
    <name type="scientific">Caerostris extrusa</name>
    <name type="common">Bark spider</name>
    <name type="synonym">Caerostris bankana</name>
    <dbReference type="NCBI Taxonomy" id="172846"/>
    <lineage>
        <taxon>Eukaryota</taxon>
        <taxon>Metazoa</taxon>
        <taxon>Ecdysozoa</taxon>
        <taxon>Arthropoda</taxon>
        <taxon>Chelicerata</taxon>
        <taxon>Arachnida</taxon>
        <taxon>Araneae</taxon>
        <taxon>Araneomorphae</taxon>
        <taxon>Entelegynae</taxon>
        <taxon>Araneoidea</taxon>
        <taxon>Araneidae</taxon>
        <taxon>Caerostris</taxon>
    </lineage>
</organism>
<proteinExistence type="predicted"/>
<dbReference type="Proteomes" id="UP001054945">
    <property type="component" value="Unassembled WGS sequence"/>
</dbReference>
<dbReference type="EMBL" id="BPLR01013982">
    <property type="protein sequence ID" value="GIY65326.1"/>
    <property type="molecule type" value="Genomic_DNA"/>
</dbReference>
<keyword evidence="2" id="KW-1185">Reference proteome</keyword>
<gene>
    <name evidence="1" type="ORF">CEXT_793141</name>
</gene>
<name>A0AAV4V5V1_CAEEX</name>
<evidence type="ECO:0000313" key="1">
    <source>
        <dbReference type="EMBL" id="GIY65326.1"/>
    </source>
</evidence>
<accession>A0AAV4V5V1</accession>